<sequence>MSGKSTGGGWLASHLHYVYTSTSGSENKSDLVPIEILWWKLKKMVHDMAPNCKADVTKAIRSMPLTLPRVEKDGEDQ</sequence>
<organism evidence="1 2">
    <name type="scientific">Hippocampus comes</name>
    <name type="common">Tiger tail seahorse</name>
    <dbReference type="NCBI Taxonomy" id="109280"/>
    <lineage>
        <taxon>Eukaryota</taxon>
        <taxon>Metazoa</taxon>
        <taxon>Chordata</taxon>
        <taxon>Craniata</taxon>
        <taxon>Vertebrata</taxon>
        <taxon>Euteleostomi</taxon>
        <taxon>Actinopterygii</taxon>
        <taxon>Neopterygii</taxon>
        <taxon>Teleostei</taxon>
        <taxon>Neoteleostei</taxon>
        <taxon>Acanthomorphata</taxon>
        <taxon>Syngnathiaria</taxon>
        <taxon>Syngnathiformes</taxon>
        <taxon>Syngnathoidei</taxon>
        <taxon>Syngnathidae</taxon>
        <taxon>Hippocampus</taxon>
    </lineage>
</organism>
<reference evidence="1" key="1">
    <citation type="submission" date="2025-08" db="UniProtKB">
        <authorList>
            <consortium name="Ensembl"/>
        </authorList>
    </citation>
    <scope>IDENTIFICATION</scope>
</reference>
<dbReference type="Ensembl" id="ENSHCOT00000004090.1">
    <property type="protein sequence ID" value="ENSHCOP00000021264.1"/>
    <property type="gene ID" value="ENSHCOG00000007929.1"/>
</dbReference>
<dbReference type="AlphaFoldDB" id="A0A3Q2YTH0"/>
<dbReference type="Proteomes" id="UP000264820">
    <property type="component" value="Unplaced"/>
</dbReference>
<protein>
    <submittedName>
        <fullName evidence="1">Uncharacterized protein</fullName>
    </submittedName>
</protein>
<evidence type="ECO:0000313" key="2">
    <source>
        <dbReference type="Proteomes" id="UP000264820"/>
    </source>
</evidence>
<accession>A0A3Q2YTH0</accession>
<name>A0A3Q2YTH0_HIPCM</name>
<keyword evidence="2" id="KW-1185">Reference proteome</keyword>
<proteinExistence type="predicted"/>
<evidence type="ECO:0000313" key="1">
    <source>
        <dbReference type="Ensembl" id="ENSHCOP00000021264.1"/>
    </source>
</evidence>
<reference evidence="1" key="2">
    <citation type="submission" date="2025-09" db="UniProtKB">
        <authorList>
            <consortium name="Ensembl"/>
        </authorList>
    </citation>
    <scope>IDENTIFICATION</scope>
</reference>